<dbReference type="GeneID" id="303559392"/>
<dbReference type="Proteomes" id="UP000280586">
    <property type="component" value="Chromosome"/>
</dbReference>
<name>A0A9N7JJ87_CLOSE</name>
<gene>
    <name evidence="12" type="ORF">CP523_01705</name>
</gene>
<dbReference type="Pfam" id="PF00486">
    <property type="entry name" value="Trans_reg_C"/>
    <property type="match status" value="1"/>
</dbReference>
<dbReference type="FunFam" id="3.40.50.2300:FF:000001">
    <property type="entry name" value="DNA-binding response regulator PhoB"/>
    <property type="match status" value="1"/>
</dbReference>
<dbReference type="GO" id="GO:0000156">
    <property type="term" value="F:phosphorelay response regulator activity"/>
    <property type="evidence" value="ECO:0007669"/>
    <property type="project" value="TreeGrafter"/>
</dbReference>
<dbReference type="SMART" id="SM00448">
    <property type="entry name" value="REC"/>
    <property type="match status" value="1"/>
</dbReference>
<dbReference type="RefSeq" id="WP_066677349.1">
    <property type="nucleotide sequence ID" value="NZ_CABMIZ010000025.1"/>
</dbReference>
<evidence type="ECO:0000256" key="1">
    <source>
        <dbReference type="ARBA" id="ARBA00018672"/>
    </source>
</evidence>
<dbReference type="SMART" id="SM00862">
    <property type="entry name" value="Trans_reg_C"/>
    <property type="match status" value="1"/>
</dbReference>
<evidence type="ECO:0000256" key="6">
    <source>
        <dbReference type="ARBA" id="ARBA00023163"/>
    </source>
</evidence>
<dbReference type="InterPro" id="IPR039420">
    <property type="entry name" value="WalR-like"/>
</dbReference>
<dbReference type="InterPro" id="IPR036388">
    <property type="entry name" value="WH-like_DNA-bd_sf"/>
</dbReference>
<evidence type="ECO:0000256" key="9">
    <source>
        <dbReference type="PROSITE-ProRule" id="PRU01091"/>
    </source>
</evidence>
<evidence type="ECO:0000259" key="11">
    <source>
        <dbReference type="PROSITE" id="PS51755"/>
    </source>
</evidence>
<dbReference type="CDD" id="cd00383">
    <property type="entry name" value="trans_reg_C"/>
    <property type="match status" value="1"/>
</dbReference>
<feature type="domain" description="OmpR/PhoB-type" evidence="11">
    <location>
        <begin position="126"/>
        <end position="221"/>
    </location>
</feature>
<keyword evidence="2 8" id="KW-0597">Phosphoprotein</keyword>
<evidence type="ECO:0000256" key="5">
    <source>
        <dbReference type="ARBA" id="ARBA00023125"/>
    </source>
</evidence>
<dbReference type="SUPFAM" id="SSF52172">
    <property type="entry name" value="CheY-like"/>
    <property type="match status" value="1"/>
</dbReference>
<dbReference type="PROSITE" id="PS51755">
    <property type="entry name" value="OMPR_PHOB"/>
    <property type="match status" value="1"/>
</dbReference>
<reference evidence="12 13" key="1">
    <citation type="submission" date="2017-09" db="EMBL/GenBank/DDBJ databases">
        <authorList>
            <person name="Thomas P."/>
            <person name="Seyboldt C."/>
        </authorList>
    </citation>
    <scope>NUCLEOTIDE SEQUENCE [LARGE SCALE GENOMIC DNA]</scope>
    <source>
        <strain evidence="12 13">DSM 7534</strain>
    </source>
</reference>
<evidence type="ECO:0000313" key="13">
    <source>
        <dbReference type="Proteomes" id="UP000280586"/>
    </source>
</evidence>
<dbReference type="GO" id="GO:0005829">
    <property type="term" value="C:cytosol"/>
    <property type="evidence" value="ECO:0007669"/>
    <property type="project" value="TreeGrafter"/>
</dbReference>
<keyword evidence="4" id="KW-0805">Transcription regulation</keyword>
<sequence length="221" mass="25872">MANILIVDDEKSIRDLIVLTLKLENYSTMEASNGEIALNLINEFNFDLILLDIMLPKMNGLKLFQEIKHKKIPVIFLTAKCSLQDKILGLKLGAEDYITKPFEPLELLARIEVILRRKTNYYSDDTNILRFQHITILTNERIVKNNNNEISLTVKEYNLLVEFIKNINVVLSRECLLNTVWGYDFYGETRTVDMHVKQLREKLNLKNYLVTVYKVGYKLRE</sequence>
<dbReference type="InterPro" id="IPR001867">
    <property type="entry name" value="OmpR/PhoB-type_DNA-bd"/>
</dbReference>
<feature type="modified residue" description="4-aspartylphosphate" evidence="8">
    <location>
        <position position="52"/>
    </location>
</feature>
<dbReference type="PANTHER" id="PTHR48111:SF21">
    <property type="entry name" value="DNA-BINDING DUAL MASTER TRANSCRIPTIONAL REGULATOR RPAA"/>
    <property type="match status" value="1"/>
</dbReference>
<dbReference type="Gene3D" id="1.10.10.10">
    <property type="entry name" value="Winged helix-like DNA-binding domain superfamily/Winged helix DNA-binding domain"/>
    <property type="match status" value="1"/>
</dbReference>
<dbReference type="PROSITE" id="PS50110">
    <property type="entry name" value="RESPONSE_REGULATORY"/>
    <property type="match status" value="1"/>
</dbReference>
<dbReference type="OrthoDB" id="9778712at2"/>
<accession>A0A9N7JJ87</accession>
<evidence type="ECO:0000256" key="8">
    <source>
        <dbReference type="PROSITE-ProRule" id="PRU00169"/>
    </source>
</evidence>
<dbReference type="GO" id="GO:0006355">
    <property type="term" value="P:regulation of DNA-templated transcription"/>
    <property type="evidence" value="ECO:0007669"/>
    <property type="project" value="InterPro"/>
</dbReference>
<dbReference type="CDD" id="cd17574">
    <property type="entry name" value="REC_OmpR"/>
    <property type="match status" value="1"/>
</dbReference>
<proteinExistence type="predicted"/>
<feature type="domain" description="Response regulatory" evidence="10">
    <location>
        <begin position="3"/>
        <end position="115"/>
    </location>
</feature>
<feature type="DNA-binding region" description="OmpR/PhoB-type" evidence="9">
    <location>
        <begin position="126"/>
        <end position="221"/>
    </location>
</feature>
<evidence type="ECO:0000256" key="7">
    <source>
        <dbReference type="ARBA" id="ARBA00024867"/>
    </source>
</evidence>
<keyword evidence="6" id="KW-0804">Transcription</keyword>
<dbReference type="GO" id="GO:0000976">
    <property type="term" value="F:transcription cis-regulatory region binding"/>
    <property type="evidence" value="ECO:0007669"/>
    <property type="project" value="TreeGrafter"/>
</dbReference>
<dbReference type="PANTHER" id="PTHR48111">
    <property type="entry name" value="REGULATOR OF RPOS"/>
    <property type="match status" value="1"/>
</dbReference>
<dbReference type="GO" id="GO:0032993">
    <property type="term" value="C:protein-DNA complex"/>
    <property type="evidence" value="ECO:0007669"/>
    <property type="project" value="TreeGrafter"/>
</dbReference>
<dbReference type="EMBL" id="CP023671">
    <property type="protein sequence ID" value="AYE33265.1"/>
    <property type="molecule type" value="Genomic_DNA"/>
</dbReference>
<dbReference type="Gene3D" id="3.40.50.2300">
    <property type="match status" value="1"/>
</dbReference>
<dbReference type="AlphaFoldDB" id="A0A9N7JJ87"/>
<evidence type="ECO:0000256" key="4">
    <source>
        <dbReference type="ARBA" id="ARBA00023015"/>
    </source>
</evidence>
<evidence type="ECO:0000313" key="12">
    <source>
        <dbReference type="EMBL" id="AYE33265.1"/>
    </source>
</evidence>
<dbReference type="Pfam" id="PF00072">
    <property type="entry name" value="Response_reg"/>
    <property type="match status" value="1"/>
</dbReference>
<keyword evidence="3" id="KW-0902">Two-component regulatory system</keyword>
<dbReference type="Gene3D" id="6.10.250.690">
    <property type="match status" value="1"/>
</dbReference>
<protein>
    <recommendedName>
        <fullName evidence="1">Stage 0 sporulation protein A homolog</fullName>
    </recommendedName>
</protein>
<evidence type="ECO:0000256" key="3">
    <source>
        <dbReference type="ARBA" id="ARBA00023012"/>
    </source>
</evidence>
<organism evidence="12 13">
    <name type="scientific">Clostridium septicum</name>
    <dbReference type="NCBI Taxonomy" id="1504"/>
    <lineage>
        <taxon>Bacteria</taxon>
        <taxon>Bacillati</taxon>
        <taxon>Bacillota</taxon>
        <taxon>Clostridia</taxon>
        <taxon>Eubacteriales</taxon>
        <taxon>Clostridiaceae</taxon>
        <taxon>Clostridium</taxon>
    </lineage>
</organism>
<evidence type="ECO:0000256" key="2">
    <source>
        <dbReference type="ARBA" id="ARBA00022553"/>
    </source>
</evidence>
<evidence type="ECO:0000259" key="10">
    <source>
        <dbReference type="PROSITE" id="PS50110"/>
    </source>
</evidence>
<dbReference type="KEGG" id="csep:CP523_01705"/>
<keyword evidence="5 9" id="KW-0238">DNA-binding</keyword>
<dbReference type="InterPro" id="IPR001789">
    <property type="entry name" value="Sig_transdc_resp-reg_receiver"/>
</dbReference>
<dbReference type="InterPro" id="IPR011006">
    <property type="entry name" value="CheY-like_superfamily"/>
</dbReference>
<comment type="function">
    <text evidence="7">May play the central regulatory role in sporulation. It may be an element of the effector pathway responsible for the activation of sporulation genes in response to nutritional stress. Spo0A may act in concert with spo0H (a sigma factor) to control the expression of some genes that are critical to the sporulation process.</text>
</comment>